<dbReference type="GO" id="GO:0017004">
    <property type="term" value="P:cytochrome complex assembly"/>
    <property type="evidence" value="ECO:0007669"/>
    <property type="project" value="UniProtKB-KW"/>
</dbReference>
<keyword evidence="5" id="KW-0676">Redox-active center</keyword>
<evidence type="ECO:0000313" key="8">
    <source>
        <dbReference type="EMBL" id="MBA8827151.1"/>
    </source>
</evidence>
<evidence type="ECO:0000256" key="1">
    <source>
        <dbReference type="ARBA" id="ARBA00004196"/>
    </source>
</evidence>
<sequence length="196" mass="21076">MRRVARVLAASCVAVLMLVAGCGTGGGSGDGEYSFVSPGGKTRLFYPPDERGRLTGLNGESLLNPGEKIRLSDFRGQPVVLNVWGSWCGPCRSEIDDLKAVQSRLGDRVRVLGINVRDERSAASDFVRNHGVNYPSIYSPSGRALLALDGFPRSTVPATIVLDRQHRVAAVYLTEITRAGLLPKVRTIVQEPSGAK</sequence>
<dbReference type="PROSITE" id="PS00194">
    <property type="entry name" value="THIOREDOXIN_1"/>
    <property type="match status" value="1"/>
</dbReference>
<comment type="subcellular location">
    <subcellularLocation>
        <location evidence="1">Cell envelope</location>
    </subcellularLocation>
</comment>
<comment type="caution">
    <text evidence="8">The sequence shown here is derived from an EMBL/GenBank/DDBJ whole genome shotgun (WGS) entry which is preliminary data.</text>
</comment>
<dbReference type="PROSITE" id="PS51257">
    <property type="entry name" value="PROKAR_LIPOPROTEIN"/>
    <property type="match status" value="1"/>
</dbReference>
<dbReference type="InterPro" id="IPR000866">
    <property type="entry name" value="AhpC/TSA"/>
</dbReference>
<dbReference type="AlphaFoldDB" id="A0A839E785"/>
<organism evidence="8 9">
    <name type="scientific">Halosaccharopolyspora lacisalsi</name>
    <dbReference type="NCBI Taxonomy" id="1000566"/>
    <lineage>
        <taxon>Bacteria</taxon>
        <taxon>Bacillati</taxon>
        <taxon>Actinomycetota</taxon>
        <taxon>Actinomycetes</taxon>
        <taxon>Pseudonocardiales</taxon>
        <taxon>Pseudonocardiaceae</taxon>
        <taxon>Halosaccharopolyspora</taxon>
    </lineage>
</organism>
<dbReference type="PANTHER" id="PTHR42852">
    <property type="entry name" value="THIOL:DISULFIDE INTERCHANGE PROTEIN DSBE"/>
    <property type="match status" value="1"/>
</dbReference>
<keyword evidence="8" id="KW-0413">Isomerase</keyword>
<evidence type="ECO:0000256" key="3">
    <source>
        <dbReference type="ARBA" id="ARBA00022968"/>
    </source>
</evidence>
<dbReference type="GO" id="GO:0016209">
    <property type="term" value="F:antioxidant activity"/>
    <property type="evidence" value="ECO:0007669"/>
    <property type="project" value="InterPro"/>
</dbReference>
<evidence type="ECO:0000256" key="4">
    <source>
        <dbReference type="ARBA" id="ARBA00023157"/>
    </source>
</evidence>
<gene>
    <name evidence="8" type="ORF">FHX42_004535</name>
</gene>
<feature type="domain" description="Thioredoxin" evidence="7">
    <location>
        <begin position="36"/>
        <end position="190"/>
    </location>
</feature>
<dbReference type="GO" id="GO:0016491">
    <property type="term" value="F:oxidoreductase activity"/>
    <property type="evidence" value="ECO:0007669"/>
    <property type="project" value="InterPro"/>
</dbReference>
<dbReference type="PANTHER" id="PTHR42852:SF6">
    <property type="entry name" value="THIOL:DISULFIDE INTERCHANGE PROTEIN DSBE"/>
    <property type="match status" value="1"/>
</dbReference>
<dbReference type="Pfam" id="PF00578">
    <property type="entry name" value="AhpC-TSA"/>
    <property type="match status" value="1"/>
</dbReference>
<dbReference type="SUPFAM" id="SSF52833">
    <property type="entry name" value="Thioredoxin-like"/>
    <property type="match status" value="1"/>
</dbReference>
<dbReference type="InterPro" id="IPR013766">
    <property type="entry name" value="Thioredoxin_domain"/>
</dbReference>
<evidence type="ECO:0000256" key="5">
    <source>
        <dbReference type="ARBA" id="ARBA00023284"/>
    </source>
</evidence>
<feature type="signal peptide" evidence="6">
    <location>
        <begin position="1"/>
        <end position="25"/>
    </location>
</feature>
<dbReference type="Proteomes" id="UP000569329">
    <property type="component" value="Unassembled WGS sequence"/>
</dbReference>
<dbReference type="GO" id="GO:0016853">
    <property type="term" value="F:isomerase activity"/>
    <property type="evidence" value="ECO:0007669"/>
    <property type="project" value="UniProtKB-KW"/>
</dbReference>
<name>A0A839E785_9PSEU</name>
<keyword evidence="3" id="KW-0812">Transmembrane</keyword>
<keyword evidence="6" id="KW-0732">Signal</keyword>
<keyword evidence="2" id="KW-0201">Cytochrome c-type biogenesis</keyword>
<evidence type="ECO:0000259" key="7">
    <source>
        <dbReference type="PROSITE" id="PS51352"/>
    </source>
</evidence>
<keyword evidence="3" id="KW-0735">Signal-anchor</keyword>
<dbReference type="GO" id="GO:0030313">
    <property type="term" value="C:cell envelope"/>
    <property type="evidence" value="ECO:0007669"/>
    <property type="project" value="UniProtKB-SubCell"/>
</dbReference>
<dbReference type="InterPro" id="IPR036249">
    <property type="entry name" value="Thioredoxin-like_sf"/>
</dbReference>
<dbReference type="Gene3D" id="3.40.30.10">
    <property type="entry name" value="Glutaredoxin"/>
    <property type="match status" value="1"/>
</dbReference>
<dbReference type="InterPro" id="IPR017937">
    <property type="entry name" value="Thioredoxin_CS"/>
</dbReference>
<dbReference type="EMBL" id="JACGWZ010000007">
    <property type="protein sequence ID" value="MBA8827151.1"/>
    <property type="molecule type" value="Genomic_DNA"/>
</dbReference>
<dbReference type="PROSITE" id="PS51352">
    <property type="entry name" value="THIOREDOXIN_2"/>
    <property type="match status" value="1"/>
</dbReference>
<accession>A0A839E785</accession>
<keyword evidence="4" id="KW-1015">Disulfide bond</keyword>
<dbReference type="CDD" id="cd02966">
    <property type="entry name" value="TlpA_like_family"/>
    <property type="match status" value="1"/>
</dbReference>
<reference evidence="8 9" key="1">
    <citation type="submission" date="2020-07" db="EMBL/GenBank/DDBJ databases">
        <title>Sequencing the genomes of 1000 actinobacteria strains.</title>
        <authorList>
            <person name="Klenk H.-P."/>
        </authorList>
    </citation>
    <scope>NUCLEOTIDE SEQUENCE [LARGE SCALE GENOMIC DNA]</scope>
    <source>
        <strain evidence="8 9">DSM 45975</strain>
    </source>
</reference>
<evidence type="ECO:0000256" key="6">
    <source>
        <dbReference type="SAM" id="SignalP"/>
    </source>
</evidence>
<protein>
    <submittedName>
        <fullName evidence="8">Thiol-disulfide isomerase/thioredoxin</fullName>
    </submittedName>
</protein>
<evidence type="ECO:0000256" key="2">
    <source>
        <dbReference type="ARBA" id="ARBA00022748"/>
    </source>
</evidence>
<proteinExistence type="predicted"/>
<dbReference type="RefSeq" id="WP_182546333.1">
    <property type="nucleotide sequence ID" value="NZ_JACGWZ010000007.1"/>
</dbReference>
<feature type="chain" id="PRO_5039298597" evidence="6">
    <location>
        <begin position="26"/>
        <end position="196"/>
    </location>
</feature>
<evidence type="ECO:0000313" key="9">
    <source>
        <dbReference type="Proteomes" id="UP000569329"/>
    </source>
</evidence>
<keyword evidence="9" id="KW-1185">Reference proteome</keyword>
<dbReference type="InterPro" id="IPR050553">
    <property type="entry name" value="Thioredoxin_ResA/DsbE_sf"/>
</dbReference>